<proteinExistence type="predicted"/>
<sequence>MFDSKDPGNGEYAGQGNHSLAAADVDGDGFDEIVYGAATIDHDGTGLYSTGWGHGDALHVSDLDPSRPGMGIYKVYEDNISITLRGSEDYRKPGQMGLDVKTCRRVLTDES</sequence>
<dbReference type="Pfam" id="PF21348">
    <property type="entry name" value="RGL11_C"/>
    <property type="match status" value="1"/>
</dbReference>
<reference evidence="3 4" key="2">
    <citation type="journal article" date="2013" name="Genome Announc.">
        <title>Genome Sequence of Growth-Improving Paenibacillus mucilaginosus Strain KNP414.</title>
        <authorList>
            <person name="Lu J.J."/>
            <person name="Wang J.F."/>
            <person name="Hu X.F."/>
        </authorList>
    </citation>
    <scope>NUCLEOTIDE SEQUENCE [LARGE SCALE GENOMIC DNA]</scope>
    <source>
        <strain evidence="3 4">KNP414</strain>
    </source>
</reference>
<protein>
    <submittedName>
        <fullName evidence="3">YesX</fullName>
    </submittedName>
</protein>
<accession>F8FJH1</accession>
<feature type="domain" description="Rhamnogalacturonan lyase family 11 C-terminal" evidence="2">
    <location>
        <begin position="1"/>
        <end position="80"/>
    </location>
</feature>
<dbReference type="PANTHER" id="PTHR43118:SF1">
    <property type="entry name" value="RHAMNOGALACTURONAN LYASE (EUROFUNG)"/>
    <property type="match status" value="1"/>
</dbReference>
<dbReference type="InterPro" id="IPR049366">
    <property type="entry name" value="RGL11_C"/>
</dbReference>
<reference evidence="4" key="1">
    <citation type="submission" date="2011-06" db="EMBL/GenBank/DDBJ databases">
        <title>Complete genome sequence of Paenibacillus mucilaginosus KNP414.</title>
        <authorList>
            <person name="Wang J."/>
            <person name="Hu S."/>
            <person name="Hu X."/>
            <person name="Zhang B."/>
            <person name="Dong D."/>
            <person name="Zhang S."/>
            <person name="Zhao K."/>
            <person name="Wu D."/>
        </authorList>
    </citation>
    <scope>NUCLEOTIDE SEQUENCE [LARGE SCALE GENOMIC DNA]</scope>
    <source>
        <strain evidence="4">KNP414</strain>
    </source>
</reference>
<dbReference type="InterPro" id="IPR028994">
    <property type="entry name" value="Integrin_alpha_N"/>
</dbReference>
<evidence type="ECO:0000259" key="2">
    <source>
        <dbReference type="Pfam" id="PF21348"/>
    </source>
</evidence>
<dbReference type="PANTHER" id="PTHR43118">
    <property type="entry name" value="RHAMNOGALACTURONAN LYASE (EUROFUNG)"/>
    <property type="match status" value="1"/>
</dbReference>
<dbReference type="KEGG" id="pms:KNP414_04289"/>
<dbReference type="SUPFAM" id="SSF69318">
    <property type="entry name" value="Integrin alpha N-terminal domain"/>
    <property type="match status" value="1"/>
</dbReference>
<dbReference type="PATRIC" id="fig|1036673.3.peg.3950"/>
<dbReference type="AlphaFoldDB" id="F8FJH1"/>
<feature type="region of interest" description="Disordered" evidence="1">
    <location>
        <begin position="1"/>
        <end position="21"/>
    </location>
</feature>
<organism evidence="3 4">
    <name type="scientific">Paenibacillus mucilaginosus (strain KNP414)</name>
    <dbReference type="NCBI Taxonomy" id="1036673"/>
    <lineage>
        <taxon>Bacteria</taxon>
        <taxon>Bacillati</taxon>
        <taxon>Bacillota</taxon>
        <taxon>Bacilli</taxon>
        <taxon>Bacillales</taxon>
        <taxon>Paenibacillaceae</taxon>
        <taxon>Paenibacillus</taxon>
    </lineage>
</organism>
<evidence type="ECO:0000256" key="1">
    <source>
        <dbReference type="SAM" id="MobiDB-lite"/>
    </source>
</evidence>
<name>F8FJH1_PAEMK</name>
<evidence type="ECO:0000313" key="4">
    <source>
        <dbReference type="Proteomes" id="UP000006620"/>
    </source>
</evidence>
<gene>
    <name evidence="3" type="primary">yesX</name>
    <name evidence="3" type="ordered locus">KNP414_04289</name>
</gene>
<dbReference type="EMBL" id="CP002869">
    <property type="protein sequence ID" value="AEI42821.1"/>
    <property type="molecule type" value="Genomic_DNA"/>
</dbReference>
<dbReference type="Proteomes" id="UP000006620">
    <property type="component" value="Chromosome"/>
</dbReference>
<evidence type="ECO:0000313" key="3">
    <source>
        <dbReference type="EMBL" id="AEI42821.1"/>
    </source>
</evidence>
<dbReference type="InterPro" id="IPR034641">
    <property type="entry name" value="RGL11"/>
</dbReference>
<dbReference type="HOGENOM" id="CLU_2155853_0_0_9"/>